<dbReference type="InterPro" id="IPR008999">
    <property type="entry name" value="Actin-crosslinking"/>
</dbReference>
<feature type="domain" description="GH16" evidence="2">
    <location>
        <begin position="198"/>
        <end position="438"/>
    </location>
</feature>
<keyword evidence="3" id="KW-0858">Xylan degradation</keyword>
<dbReference type="GO" id="GO:0004553">
    <property type="term" value="F:hydrolase activity, hydrolyzing O-glycosyl compounds"/>
    <property type="evidence" value="ECO:0007669"/>
    <property type="project" value="InterPro"/>
</dbReference>
<dbReference type="RefSeq" id="WP_002636775.1">
    <property type="nucleotide sequence ID" value="NZ_CP012109.1"/>
</dbReference>
<comment type="similarity">
    <text evidence="1">Belongs to the glycosyl hydrolase 16 family.</text>
</comment>
<dbReference type="SUPFAM" id="SSF50405">
    <property type="entry name" value="Actin-crosslinking proteins"/>
    <property type="match status" value="1"/>
</dbReference>
<evidence type="ECO:0000313" key="4">
    <source>
        <dbReference type="Proteomes" id="UP000009026"/>
    </source>
</evidence>
<gene>
    <name evidence="3" type="ORF">A176_000693</name>
</gene>
<dbReference type="KEGG" id="mym:A176_000693"/>
<sequence length="438" mass="47065">MAQGHTVVAGRSWVLALGLGGLLSGLAACAPSPEVVPSERESQAQGLAAPIGRNIALRACSTQQFVSADQNLANTALVANRATAQGWEQFQVVDAGGGTVALRSVSTGLFVSADTNLGGQLVANRNAIQDWERFEWVEFGGDSVGLKARSNGLFVSADTSLGASGPLYANRAAAGCWESFSVSVIGGGGGGWVEVWRDDFDGNSINPANWFANTGVHVNSEQQNYTTSPRNIQVSNGTLKLIARHESSNGYPFTSGRLESAGKREFGHGKVEARIKMPVGPGLWPAFWMLGNNIGQVGWPECGELDIMENVGYADWTSGALHGPGYSGDTPINQRFHPSSPVSDWHVYATEFSSQDVKWLIDGVVVKTVTRAEVERYGRWVYDRPYFIILNLAVGGTYPFGLNGARTPSFGVPQSTLDHIRNTAPALEVDWVRYSQWQ</sequence>
<dbReference type="PANTHER" id="PTHR10963:SF55">
    <property type="entry name" value="GLYCOSIDE HYDROLASE FAMILY 16 PROTEIN"/>
    <property type="match status" value="1"/>
</dbReference>
<organism evidence="3 4">
    <name type="scientific">Pseudomyxococcus hansupus</name>
    <dbReference type="NCBI Taxonomy" id="1297742"/>
    <lineage>
        <taxon>Bacteria</taxon>
        <taxon>Pseudomonadati</taxon>
        <taxon>Myxococcota</taxon>
        <taxon>Myxococcia</taxon>
        <taxon>Myxococcales</taxon>
        <taxon>Cystobacterineae</taxon>
        <taxon>Myxococcaceae</taxon>
        <taxon>Pseudomyxococcus</taxon>
    </lineage>
</organism>
<dbReference type="PANTHER" id="PTHR10963">
    <property type="entry name" value="GLYCOSYL HYDROLASE-RELATED"/>
    <property type="match status" value="1"/>
</dbReference>
<reference evidence="3 4" key="1">
    <citation type="journal article" date="2016" name="PLoS ONE">
        <title>Complete Genome Sequence and Comparative Genomics of a Novel Myxobacterium Myxococcus hansupus.</title>
        <authorList>
            <person name="Sharma G."/>
            <person name="Narwani T."/>
            <person name="Subramanian S."/>
        </authorList>
    </citation>
    <scope>NUCLEOTIDE SEQUENCE [LARGE SCALE GENOMIC DNA]</scope>
    <source>
        <strain evidence="4">mixupus</strain>
    </source>
</reference>
<dbReference type="InterPro" id="IPR013320">
    <property type="entry name" value="ConA-like_dom_sf"/>
</dbReference>
<dbReference type="SUPFAM" id="SSF49899">
    <property type="entry name" value="Concanavalin A-like lectins/glucanases"/>
    <property type="match status" value="1"/>
</dbReference>
<keyword evidence="3" id="KW-0624">Polysaccharide degradation</keyword>
<keyword evidence="3" id="KW-0326">Glycosidase</keyword>
<dbReference type="Gene3D" id="2.80.10.50">
    <property type="match status" value="1"/>
</dbReference>
<dbReference type="Gene3D" id="2.60.120.200">
    <property type="match status" value="1"/>
</dbReference>
<dbReference type="Proteomes" id="UP000009026">
    <property type="component" value="Chromosome"/>
</dbReference>
<keyword evidence="3" id="KW-0119">Carbohydrate metabolism</keyword>
<protein>
    <submittedName>
        <fullName evidence="3">Endo-1,4-beta-xylanase A</fullName>
    </submittedName>
</protein>
<dbReference type="Pfam" id="PF00722">
    <property type="entry name" value="Glyco_hydro_16"/>
    <property type="match status" value="1"/>
</dbReference>
<keyword evidence="4" id="KW-1185">Reference proteome</keyword>
<evidence type="ECO:0000313" key="3">
    <source>
        <dbReference type="EMBL" id="AKQ63781.1"/>
    </source>
</evidence>
<dbReference type="OrthoDB" id="9809583at2"/>
<evidence type="ECO:0000256" key="1">
    <source>
        <dbReference type="ARBA" id="ARBA00006865"/>
    </source>
</evidence>
<dbReference type="CDD" id="cd08023">
    <property type="entry name" value="GH16_laminarinase_like"/>
    <property type="match status" value="1"/>
</dbReference>
<dbReference type="PROSITE" id="PS51762">
    <property type="entry name" value="GH16_2"/>
    <property type="match status" value="1"/>
</dbReference>
<dbReference type="InterPro" id="IPR050546">
    <property type="entry name" value="Glycosyl_Hydrlase_16"/>
</dbReference>
<dbReference type="CDD" id="cd00257">
    <property type="entry name" value="beta-trefoil_FSCN-like"/>
    <property type="match status" value="1"/>
</dbReference>
<evidence type="ECO:0000259" key="2">
    <source>
        <dbReference type="PROSITE" id="PS51762"/>
    </source>
</evidence>
<keyword evidence="3" id="KW-0378">Hydrolase</keyword>
<dbReference type="GO" id="GO:0045493">
    <property type="term" value="P:xylan catabolic process"/>
    <property type="evidence" value="ECO:0007669"/>
    <property type="project" value="UniProtKB-KW"/>
</dbReference>
<dbReference type="EMBL" id="CP012109">
    <property type="protein sequence ID" value="AKQ63781.1"/>
    <property type="molecule type" value="Genomic_DNA"/>
</dbReference>
<dbReference type="STRING" id="1297742.A176_000693"/>
<dbReference type="eggNOG" id="COG2273">
    <property type="taxonomic scope" value="Bacteria"/>
</dbReference>
<dbReference type="InterPro" id="IPR000757">
    <property type="entry name" value="Beta-glucanase-like"/>
</dbReference>
<dbReference type="PATRIC" id="fig|1297742.4.peg.705"/>
<proteinExistence type="inferred from homology"/>
<dbReference type="AlphaFoldDB" id="A0A0H4WK89"/>
<accession>A0A0H4WK89</accession>
<name>A0A0H4WK89_9BACT</name>